<dbReference type="HOGENOM" id="CLU_644992_0_0_0"/>
<dbReference type="STRING" id="234267.Acid_4108"/>
<dbReference type="KEGG" id="sus:Acid_4108"/>
<dbReference type="InterPro" id="IPR027417">
    <property type="entry name" value="P-loop_NTPase"/>
</dbReference>
<dbReference type="Pfam" id="PF03237">
    <property type="entry name" value="Terminase_6N"/>
    <property type="match status" value="1"/>
</dbReference>
<accession>Q01Z43</accession>
<dbReference type="AlphaFoldDB" id="Q01Z43"/>
<protein>
    <submittedName>
        <fullName evidence="1">Uncharacterized protein</fullName>
    </submittedName>
</protein>
<dbReference type="Gene3D" id="3.40.50.300">
    <property type="entry name" value="P-loop containing nucleotide triphosphate hydrolases"/>
    <property type="match status" value="1"/>
</dbReference>
<dbReference type="EMBL" id="CP000473">
    <property type="protein sequence ID" value="ABJ85072.1"/>
    <property type="molecule type" value="Genomic_DNA"/>
</dbReference>
<reference evidence="1" key="1">
    <citation type="submission" date="2006-10" db="EMBL/GenBank/DDBJ databases">
        <title>Complete sequence of Solibacter usitatus Ellin6076.</title>
        <authorList>
            <consortium name="US DOE Joint Genome Institute"/>
            <person name="Copeland A."/>
            <person name="Lucas S."/>
            <person name="Lapidus A."/>
            <person name="Barry K."/>
            <person name="Detter J.C."/>
            <person name="Glavina del Rio T."/>
            <person name="Hammon N."/>
            <person name="Israni S."/>
            <person name="Dalin E."/>
            <person name="Tice H."/>
            <person name="Pitluck S."/>
            <person name="Thompson L.S."/>
            <person name="Brettin T."/>
            <person name="Bruce D."/>
            <person name="Han C."/>
            <person name="Tapia R."/>
            <person name="Gilna P."/>
            <person name="Schmutz J."/>
            <person name="Larimer F."/>
            <person name="Land M."/>
            <person name="Hauser L."/>
            <person name="Kyrpides N."/>
            <person name="Mikhailova N."/>
            <person name="Janssen P.H."/>
            <person name="Kuske C.R."/>
            <person name="Richardson P."/>
        </authorList>
    </citation>
    <scope>NUCLEOTIDE SEQUENCE</scope>
    <source>
        <strain evidence="1">Ellin6076</strain>
    </source>
</reference>
<sequence length="436" mass="49729">MGPTGTGRTEHRRIEYDPLPSQKAFHELDARFKGFSGPIGSGKSQALCQEAIRLSYMNQGRLGLLGAPTYPMLRDATQAALLEILQKNEIPYEHNKAENLLVFKDTGSRILFRPVDEFERLRGTNLAWFGLDELTYTQQEAWLRLEGRLRDPKATQLCGFAVWTPKGFDWVYRKFITDPVPGYGAIQARPFENRHLLAKVGDFYDRLKDSYDERFYQQEVLGNYLSMQGGRVYGAFDRTTHIQSVRPNPYLPLLWALDFNVDPMSSVIVQVVKGEVRVLDEIVIRRATTGQACEEFLKRYPTHPKGVLIYGDASGSAQQTTGATDYQMVREYFAVNSNVPVQYKVPKSNPGVRDRVNLMNRQLRSASDTVGVLVDPKCKELILDFEQVSYKQETNIIDKDRDRLRTHLSDALGYLVWQECKTDQKVIEGTQRLPGT</sequence>
<name>Q01Z43_SOLUE</name>
<dbReference type="OrthoDB" id="9768556at2"/>
<gene>
    <name evidence="1" type="ordered locus">Acid_4108</name>
</gene>
<dbReference type="eggNOG" id="COG1783">
    <property type="taxonomic scope" value="Bacteria"/>
</dbReference>
<dbReference type="InParanoid" id="Q01Z43"/>
<organism evidence="1">
    <name type="scientific">Solibacter usitatus (strain Ellin6076)</name>
    <dbReference type="NCBI Taxonomy" id="234267"/>
    <lineage>
        <taxon>Bacteria</taxon>
        <taxon>Pseudomonadati</taxon>
        <taxon>Acidobacteriota</taxon>
        <taxon>Terriglobia</taxon>
        <taxon>Bryobacterales</taxon>
        <taxon>Solibacteraceae</taxon>
        <taxon>Candidatus Solibacter</taxon>
    </lineage>
</organism>
<dbReference type="Gene3D" id="3.30.420.280">
    <property type="match status" value="1"/>
</dbReference>
<proteinExistence type="predicted"/>
<evidence type="ECO:0000313" key="1">
    <source>
        <dbReference type="EMBL" id="ABJ85072.1"/>
    </source>
</evidence>